<sequence length="522" mass="57697">MYPFSLLHIIHAANSGVQQNFFSEFDAYNYPEFSYTPTAYAKTPNTGILNYFDLTAGGRANCTDATVVLGSTPPDAAQINLWSCALFPNLTHDYRESNLSNNARTFVLGNNTDTSISTSTQVTTFISTCLEAWCNNSEGCGKTACNAERMALNNVMLSAGAIDICLDSICGVRRISSPDIAGIGVIASIFIQLTITLAAPLVLLLCQVALLRLYSRSRGLIDEMTSSLQADQSTILSFKTLQESLIITLDEFQRAQCCFAIAIDIASLITLYNGREKVTRIDRNAITLASFAGTLPTIVVFATLLIHKQRDMAYTTYLTSFTWILSLITGYLPLTRDLGEKQYTYIDAQPAACGGQAPAHVCKEWGVEISVERFSWVASIVSAITMVSLALRYALPILLSAWSYYVPPSWRTWLSVLPKPIHEHMAWYIPDKLRPMYVHQTLRAVVYVALATSMVNCGVYVFMILAYIDKGSMHTEWSFGQVVAVAVWLPTILSFVNDCVYGPLRGRSNGLPRTLRVVRVDE</sequence>
<keyword evidence="1" id="KW-0472">Membrane</keyword>
<evidence type="ECO:0000256" key="1">
    <source>
        <dbReference type="SAM" id="Phobius"/>
    </source>
</evidence>
<dbReference type="Proteomes" id="UP000799424">
    <property type="component" value="Unassembled WGS sequence"/>
</dbReference>
<protein>
    <submittedName>
        <fullName evidence="2">Uncharacterized protein</fullName>
    </submittedName>
</protein>
<dbReference type="EMBL" id="MU006241">
    <property type="protein sequence ID" value="KAF2820204.1"/>
    <property type="molecule type" value="Genomic_DNA"/>
</dbReference>
<gene>
    <name evidence="2" type="ORF">CC86DRAFT_374431</name>
</gene>
<feature type="transmembrane region" description="Helical" evidence="1">
    <location>
        <begin position="180"/>
        <end position="211"/>
    </location>
</feature>
<accession>A0A6A6ZIR6</accession>
<evidence type="ECO:0000313" key="2">
    <source>
        <dbReference type="EMBL" id="KAF2820204.1"/>
    </source>
</evidence>
<keyword evidence="3" id="KW-1185">Reference proteome</keyword>
<dbReference type="AlphaFoldDB" id="A0A6A6ZIR6"/>
<name>A0A6A6ZIR6_9PLEO</name>
<feature type="transmembrane region" description="Helical" evidence="1">
    <location>
        <begin position="312"/>
        <end position="334"/>
    </location>
</feature>
<reference evidence="2" key="1">
    <citation type="journal article" date="2020" name="Stud. Mycol.">
        <title>101 Dothideomycetes genomes: a test case for predicting lifestyles and emergence of pathogens.</title>
        <authorList>
            <person name="Haridas S."/>
            <person name="Albert R."/>
            <person name="Binder M."/>
            <person name="Bloem J."/>
            <person name="Labutti K."/>
            <person name="Salamov A."/>
            <person name="Andreopoulos B."/>
            <person name="Baker S."/>
            <person name="Barry K."/>
            <person name="Bills G."/>
            <person name="Bluhm B."/>
            <person name="Cannon C."/>
            <person name="Castanera R."/>
            <person name="Culley D."/>
            <person name="Daum C."/>
            <person name="Ezra D."/>
            <person name="Gonzalez J."/>
            <person name="Henrissat B."/>
            <person name="Kuo A."/>
            <person name="Liang C."/>
            <person name="Lipzen A."/>
            <person name="Lutzoni F."/>
            <person name="Magnuson J."/>
            <person name="Mondo S."/>
            <person name="Nolan M."/>
            <person name="Ohm R."/>
            <person name="Pangilinan J."/>
            <person name="Park H.-J."/>
            <person name="Ramirez L."/>
            <person name="Alfaro M."/>
            <person name="Sun H."/>
            <person name="Tritt A."/>
            <person name="Yoshinaga Y."/>
            <person name="Zwiers L.-H."/>
            <person name="Turgeon B."/>
            <person name="Goodwin S."/>
            <person name="Spatafora J."/>
            <person name="Crous P."/>
            <person name="Grigoriev I."/>
        </authorList>
    </citation>
    <scope>NUCLEOTIDE SEQUENCE</scope>
    <source>
        <strain evidence="2">CBS 113818</strain>
    </source>
</reference>
<feature type="transmembrane region" description="Helical" evidence="1">
    <location>
        <begin position="444"/>
        <end position="467"/>
    </location>
</feature>
<proteinExistence type="predicted"/>
<keyword evidence="1" id="KW-1133">Transmembrane helix</keyword>
<feature type="transmembrane region" description="Helical" evidence="1">
    <location>
        <begin position="479"/>
        <end position="496"/>
    </location>
</feature>
<evidence type="ECO:0000313" key="3">
    <source>
        <dbReference type="Proteomes" id="UP000799424"/>
    </source>
</evidence>
<organism evidence="2 3">
    <name type="scientific">Ophiobolus disseminans</name>
    <dbReference type="NCBI Taxonomy" id="1469910"/>
    <lineage>
        <taxon>Eukaryota</taxon>
        <taxon>Fungi</taxon>
        <taxon>Dikarya</taxon>
        <taxon>Ascomycota</taxon>
        <taxon>Pezizomycotina</taxon>
        <taxon>Dothideomycetes</taxon>
        <taxon>Pleosporomycetidae</taxon>
        <taxon>Pleosporales</taxon>
        <taxon>Pleosporineae</taxon>
        <taxon>Phaeosphaeriaceae</taxon>
        <taxon>Ophiobolus</taxon>
    </lineage>
</organism>
<feature type="transmembrane region" description="Helical" evidence="1">
    <location>
        <begin position="285"/>
        <end position="306"/>
    </location>
</feature>
<dbReference type="OrthoDB" id="4582561at2759"/>
<keyword evidence="1" id="KW-0812">Transmembrane</keyword>